<dbReference type="AlphaFoldDB" id="B8LUB3"/>
<dbReference type="HOGENOM" id="CLU_2039633_0_0_1"/>
<proteinExistence type="predicted"/>
<protein>
    <submittedName>
        <fullName evidence="1">Uncharacterized protein</fullName>
    </submittedName>
</protein>
<name>B8LUB3_TALSN</name>
<dbReference type="STRING" id="441959.B8LUB3"/>
<dbReference type="EMBL" id="EQ962652">
    <property type="protein sequence ID" value="EED22585.1"/>
    <property type="molecule type" value="Genomic_DNA"/>
</dbReference>
<accession>B8LUB3</accession>
<evidence type="ECO:0000313" key="2">
    <source>
        <dbReference type="Proteomes" id="UP000001745"/>
    </source>
</evidence>
<organism evidence="1 2">
    <name type="scientific">Talaromyces stipitatus (strain ATCC 10500 / CBS 375.48 / QM 6759 / NRRL 1006)</name>
    <name type="common">Penicillium stipitatum</name>
    <dbReference type="NCBI Taxonomy" id="441959"/>
    <lineage>
        <taxon>Eukaryota</taxon>
        <taxon>Fungi</taxon>
        <taxon>Dikarya</taxon>
        <taxon>Ascomycota</taxon>
        <taxon>Pezizomycotina</taxon>
        <taxon>Eurotiomycetes</taxon>
        <taxon>Eurotiomycetidae</taxon>
        <taxon>Eurotiales</taxon>
        <taxon>Trichocomaceae</taxon>
        <taxon>Talaromyces</taxon>
        <taxon>Talaromyces sect. Talaromyces</taxon>
    </lineage>
</organism>
<gene>
    <name evidence="1" type="ORF">TSTA_060770</name>
</gene>
<dbReference type="Proteomes" id="UP000001745">
    <property type="component" value="Unassembled WGS sequence"/>
</dbReference>
<dbReference type="OrthoDB" id="188035at2759"/>
<dbReference type="InterPro" id="IPR016833">
    <property type="entry name" value="Put_Na-Bile_cotransptr"/>
</dbReference>
<dbReference type="VEuPathDB" id="FungiDB:TSTA_060770"/>
<dbReference type="RefSeq" id="XP_002339972.1">
    <property type="nucleotide sequence ID" value="XM_002339931.1"/>
</dbReference>
<evidence type="ECO:0000313" key="1">
    <source>
        <dbReference type="EMBL" id="EED22585.1"/>
    </source>
</evidence>
<dbReference type="Pfam" id="PF13593">
    <property type="entry name" value="SBF_like"/>
    <property type="match status" value="1"/>
</dbReference>
<dbReference type="GeneID" id="8108620"/>
<keyword evidence="2" id="KW-1185">Reference proteome</keyword>
<reference evidence="2" key="1">
    <citation type="journal article" date="2015" name="Genome Announc.">
        <title>Genome sequence of the AIDS-associated pathogen Penicillium marneffei (ATCC18224) and its near taxonomic relative Talaromyces stipitatus (ATCC10500).</title>
        <authorList>
            <person name="Nierman W.C."/>
            <person name="Fedorova-Abrams N.D."/>
            <person name="Andrianopoulos A."/>
        </authorList>
    </citation>
    <scope>NUCLEOTIDE SEQUENCE [LARGE SCALE GENOMIC DNA]</scope>
    <source>
        <strain evidence="2">ATCC 10500 / CBS 375.48 / QM 6759 / NRRL 1006</strain>
    </source>
</reference>
<dbReference type="InParanoid" id="B8LUB3"/>
<sequence>MDGHLNTDCFPSIDSFPLRTQFLINTGTLDSEYHSFGLVYCIHTIMTRKTNRNAALTIAQSTIGNSLGPFVTTVLIKLYTSTHVWYPDILPKTSGILVPQLGRDPAMVLGWAWSLLHEYTN</sequence>